<dbReference type="AlphaFoldDB" id="A0A380FK48"/>
<accession>A0A380FK48</accession>
<dbReference type="EMBL" id="UHDK01000001">
    <property type="protein sequence ID" value="SUM34120.1"/>
    <property type="molecule type" value="Genomic_DNA"/>
</dbReference>
<proteinExistence type="predicted"/>
<protein>
    <submittedName>
        <fullName evidence="1">Uncharacterized protein</fullName>
    </submittedName>
</protein>
<gene>
    <name evidence="1" type="ORF">NCTC12195_03628</name>
</gene>
<name>A0A380FK48_STAGA</name>
<organism evidence="1 2">
    <name type="scientific">Staphylococcus gallinarum</name>
    <dbReference type="NCBI Taxonomy" id="1293"/>
    <lineage>
        <taxon>Bacteria</taxon>
        <taxon>Bacillati</taxon>
        <taxon>Bacillota</taxon>
        <taxon>Bacilli</taxon>
        <taxon>Bacillales</taxon>
        <taxon>Staphylococcaceae</taxon>
        <taxon>Staphylococcus</taxon>
    </lineage>
</organism>
<evidence type="ECO:0000313" key="2">
    <source>
        <dbReference type="Proteomes" id="UP000255277"/>
    </source>
</evidence>
<reference evidence="1 2" key="1">
    <citation type="submission" date="2018-06" db="EMBL/GenBank/DDBJ databases">
        <authorList>
            <consortium name="Pathogen Informatics"/>
            <person name="Doyle S."/>
        </authorList>
    </citation>
    <scope>NUCLEOTIDE SEQUENCE [LARGE SCALE GENOMIC DNA]</scope>
    <source>
        <strain evidence="1 2">NCTC12195</strain>
    </source>
</reference>
<evidence type="ECO:0000313" key="1">
    <source>
        <dbReference type="EMBL" id="SUM34120.1"/>
    </source>
</evidence>
<sequence length="61" mass="6759">MICFIEGTNSPIHLTKSDIKHANIKSKNESIIVNDSLIESSVLLANKGNIELNKMDVKSDF</sequence>
<dbReference type="Proteomes" id="UP000255277">
    <property type="component" value="Unassembled WGS sequence"/>
</dbReference>